<sequence>MAVNGEFTIEQLAEQAGTTVRSVRVYHERGVLPPPQMKGRTGFYGPQHLSRVRTISRLLNNGIKLNGIRELLNAMDRGDQLSDILGVRVDGGAAECLIPAGDLAARYAGIPNGLARVVALGLYEPADAANYRVTDSELARLTDQLIEAGIPAAEVVDELEKVQIDCDRIVHRRLVLLQRAPRATDRPETSPAVTGADLRLTATTQLVDKLITRSFERAALYRDAGART</sequence>
<evidence type="ECO:0000313" key="3">
    <source>
        <dbReference type="EMBL" id="AFU02741.1"/>
    </source>
</evidence>
<dbReference type="SMART" id="SM00422">
    <property type="entry name" value="HTH_MERR"/>
    <property type="match status" value="1"/>
</dbReference>
<dbReference type="InterPro" id="IPR009061">
    <property type="entry name" value="DNA-bd_dom_put_sf"/>
</dbReference>
<proteinExistence type="predicted"/>
<dbReference type="RefSeq" id="WP_014985596.1">
    <property type="nucleotide sequence ID" value="NC_018681.1"/>
</dbReference>
<dbReference type="GO" id="GO:0003677">
    <property type="term" value="F:DNA binding"/>
    <property type="evidence" value="ECO:0007669"/>
    <property type="project" value="UniProtKB-KW"/>
</dbReference>
<dbReference type="eggNOG" id="COG0789">
    <property type="taxonomic scope" value="Bacteria"/>
</dbReference>
<dbReference type="SUPFAM" id="SSF46955">
    <property type="entry name" value="Putative DNA-binding domain"/>
    <property type="match status" value="1"/>
</dbReference>
<dbReference type="KEGG" id="nbr:O3I_023930"/>
<reference evidence="3 4" key="1">
    <citation type="journal article" date="2012" name="J. Bacteriol.">
        <title>Complete genome sequence of Nocardia brasiliensis HUJEG-1.</title>
        <authorList>
            <person name="Vera-Cabrera L."/>
            <person name="Ortiz-Lopez R."/>
            <person name="Elizondo-Gonzalez R."/>
            <person name="Perez-Maya A.A."/>
            <person name="Ocampo-Candiani J."/>
        </authorList>
    </citation>
    <scope>NUCLEOTIDE SEQUENCE [LARGE SCALE GENOMIC DNA]</scope>
    <source>
        <strain evidence="4">ATCC 700358</strain>
    </source>
</reference>
<dbReference type="AlphaFoldDB" id="K0F5G4"/>
<keyword evidence="4" id="KW-1185">Reference proteome</keyword>
<gene>
    <name evidence="3" type="ORF">O3I_023930</name>
</gene>
<dbReference type="HOGENOM" id="CLU_053144_0_0_11"/>
<dbReference type="PRINTS" id="PR00040">
    <property type="entry name" value="HTHMERR"/>
</dbReference>
<dbReference type="InterPro" id="IPR047057">
    <property type="entry name" value="MerR_fam"/>
</dbReference>
<dbReference type="PANTHER" id="PTHR30204:SF93">
    <property type="entry name" value="HTH MERR-TYPE DOMAIN-CONTAINING PROTEIN"/>
    <property type="match status" value="1"/>
</dbReference>
<dbReference type="InterPro" id="IPR000551">
    <property type="entry name" value="MerR-type_HTH_dom"/>
</dbReference>
<dbReference type="Pfam" id="PF13411">
    <property type="entry name" value="MerR_1"/>
    <property type="match status" value="1"/>
</dbReference>
<dbReference type="Proteomes" id="UP000006304">
    <property type="component" value="Chromosome"/>
</dbReference>
<dbReference type="PROSITE" id="PS50937">
    <property type="entry name" value="HTH_MERR_2"/>
    <property type="match status" value="1"/>
</dbReference>
<dbReference type="Gene3D" id="1.10.1660.10">
    <property type="match status" value="1"/>
</dbReference>
<feature type="domain" description="HTH merR-type" evidence="2">
    <location>
        <begin position="6"/>
        <end position="74"/>
    </location>
</feature>
<organism evidence="3 4">
    <name type="scientific">Nocardia brasiliensis (strain ATCC 700358 / HUJEG-1)</name>
    <dbReference type="NCBI Taxonomy" id="1133849"/>
    <lineage>
        <taxon>Bacteria</taxon>
        <taxon>Bacillati</taxon>
        <taxon>Actinomycetota</taxon>
        <taxon>Actinomycetes</taxon>
        <taxon>Mycobacteriales</taxon>
        <taxon>Nocardiaceae</taxon>
        <taxon>Nocardia</taxon>
    </lineage>
</organism>
<keyword evidence="1" id="KW-0238">DNA-binding</keyword>
<dbReference type="GO" id="GO:0003700">
    <property type="term" value="F:DNA-binding transcription factor activity"/>
    <property type="evidence" value="ECO:0007669"/>
    <property type="project" value="InterPro"/>
</dbReference>
<dbReference type="STRING" id="1133849.O3I_023930"/>
<protein>
    <recommendedName>
        <fullName evidence="2">HTH merR-type domain-containing protein</fullName>
    </recommendedName>
</protein>
<evidence type="ECO:0000259" key="2">
    <source>
        <dbReference type="PROSITE" id="PS50937"/>
    </source>
</evidence>
<accession>K0F5G4</accession>
<dbReference type="PANTHER" id="PTHR30204">
    <property type="entry name" value="REDOX-CYCLING DRUG-SENSING TRANSCRIPTIONAL ACTIVATOR SOXR"/>
    <property type="match status" value="1"/>
</dbReference>
<evidence type="ECO:0000256" key="1">
    <source>
        <dbReference type="ARBA" id="ARBA00023125"/>
    </source>
</evidence>
<evidence type="ECO:0000313" key="4">
    <source>
        <dbReference type="Proteomes" id="UP000006304"/>
    </source>
</evidence>
<name>K0F5G4_NOCB7</name>
<dbReference type="EMBL" id="CP003876">
    <property type="protein sequence ID" value="AFU02741.1"/>
    <property type="molecule type" value="Genomic_DNA"/>
</dbReference>